<reference evidence="7" key="2">
    <citation type="submission" date="2014-06" db="EMBL/GenBank/DDBJ databases">
        <authorList>
            <person name="Hu T."/>
            <person name="Eisen M.B."/>
            <person name="Thornton K.R."/>
            <person name="Andolfatto P."/>
        </authorList>
    </citation>
    <scope>NUCLEOTIDE SEQUENCE</scope>
    <source>
        <strain evidence="7">W501</strain>
    </source>
</reference>
<keyword evidence="3 6" id="KW-0812">Transmembrane</keyword>
<keyword evidence="5 6" id="KW-0472">Membrane</keyword>
<feature type="transmembrane region" description="Helical" evidence="6">
    <location>
        <begin position="296"/>
        <end position="316"/>
    </location>
</feature>
<feature type="transmembrane region" description="Helical" evidence="6">
    <location>
        <begin position="172"/>
        <end position="193"/>
    </location>
</feature>
<reference evidence="7" key="1">
    <citation type="journal article" date="2013" name="Genome Res.">
        <title>A second-generation assembly of the Drosophila simulans genome provides new insights into patterns of lineage-specific divergence.</title>
        <authorList>
            <person name="Hu T.T."/>
            <person name="Eisen M.B."/>
            <person name="Thornton K.R."/>
            <person name="Andolfatto P."/>
        </authorList>
    </citation>
    <scope>NUCLEOTIDE SEQUENCE [LARGE SCALE GENOMIC DNA]</scope>
    <source>
        <strain evidence="7">W501</strain>
    </source>
</reference>
<dbReference type="OrthoDB" id="8070166at2759"/>
<comment type="caution">
    <text evidence="6">Lacks conserved residue(s) required for the propagation of feature annotation.</text>
</comment>
<dbReference type="EMBL" id="CM002911">
    <property type="protein sequence ID" value="KMY95683.1"/>
    <property type="molecule type" value="Genomic_DNA"/>
</dbReference>
<feature type="transmembrane region" description="Helical" evidence="6">
    <location>
        <begin position="72"/>
        <end position="97"/>
    </location>
</feature>
<evidence type="ECO:0000256" key="3">
    <source>
        <dbReference type="ARBA" id="ARBA00022692"/>
    </source>
</evidence>
<comment type="function">
    <text evidence="6">Gustatory receptor which mediates acceptance or avoidance behavior, depending on its substrates.</text>
</comment>
<organism evidence="7">
    <name type="scientific">Drosophila simulans</name>
    <name type="common">Fruit fly</name>
    <dbReference type="NCBI Taxonomy" id="7240"/>
    <lineage>
        <taxon>Eukaryota</taxon>
        <taxon>Metazoa</taxon>
        <taxon>Ecdysozoa</taxon>
        <taxon>Arthropoda</taxon>
        <taxon>Hexapoda</taxon>
        <taxon>Insecta</taxon>
        <taxon>Pterygota</taxon>
        <taxon>Neoptera</taxon>
        <taxon>Endopterygota</taxon>
        <taxon>Diptera</taxon>
        <taxon>Brachycera</taxon>
        <taxon>Muscomorpha</taxon>
        <taxon>Ephydroidea</taxon>
        <taxon>Drosophilidae</taxon>
        <taxon>Drosophila</taxon>
        <taxon>Sophophora</taxon>
    </lineage>
</organism>
<proteinExistence type="inferred from homology"/>
<evidence type="ECO:0000256" key="1">
    <source>
        <dbReference type="ARBA" id="ARBA00004651"/>
    </source>
</evidence>
<evidence type="ECO:0000256" key="4">
    <source>
        <dbReference type="ARBA" id="ARBA00022989"/>
    </source>
</evidence>
<dbReference type="KEGG" id="dsi:Dsimw501_GD11639"/>
<evidence type="ECO:0000256" key="5">
    <source>
        <dbReference type="ARBA" id="ARBA00023136"/>
    </source>
</evidence>
<feature type="transmembrane region" description="Helical" evidence="6">
    <location>
        <begin position="262"/>
        <end position="284"/>
    </location>
</feature>
<keyword evidence="6" id="KW-0675">Receptor</keyword>
<evidence type="ECO:0000256" key="6">
    <source>
        <dbReference type="RuleBase" id="RU363108"/>
    </source>
</evidence>
<dbReference type="GO" id="GO:0050909">
    <property type="term" value="P:sensory perception of taste"/>
    <property type="evidence" value="ECO:0007669"/>
    <property type="project" value="InterPro"/>
</dbReference>
<evidence type="ECO:0000313" key="7">
    <source>
        <dbReference type="EMBL" id="KMY95683.1"/>
    </source>
</evidence>
<comment type="subcellular location">
    <subcellularLocation>
        <location evidence="1 6">Cell membrane</location>
        <topology evidence="1 6">Multi-pass membrane protein</topology>
    </subcellularLocation>
</comment>
<evidence type="ECO:0000256" key="2">
    <source>
        <dbReference type="ARBA" id="ARBA00022475"/>
    </source>
</evidence>
<keyword evidence="4 6" id="KW-1133">Transmembrane helix</keyword>
<dbReference type="AlphaFoldDB" id="A0A0J9RI07"/>
<comment type="similarity">
    <text evidence="6">Belongs to the insect chemoreceptor superfamily. Gustatory receptor (GR) family.</text>
</comment>
<dbReference type="GO" id="GO:0007165">
    <property type="term" value="P:signal transduction"/>
    <property type="evidence" value="ECO:0007669"/>
    <property type="project" value="UniProtKB-KW"/>
</dbReference>
<protein>
    <recommendedName>
        <fullName evidence="6">Gustatory receptor</fullName>
    </recommendedName>
</protein>
<keyword evidence="2 6" id="KW-1003">Cell membrane</keyword>
<keyword evidence="6" id="KW-0807">Transducer</keyword>
<gene>
    <name evidence="7" type="primary">Dsim\GD11639</name>
    <name evidence="7" type="ORF">Dsimw501_GD11639</name>
</gene>
<reference evidence="7" key="3">
    <citation type="submission" date="2015-04" db="EMBL/GenBank/DDBJ databases">
        <authorList>
            <consortium name="FlyBase"/>
        </authorList>
    </citation>
    <scope>NUCLEOTIDE SEQUENCE</scope>
    <source>
        <strain evidence="7">W501</strain>
    </source>
</reference>
<sequence length="412" mass="48579">MNQYFFLHTYFQVSRLIGLCNLHYDFSNHRFILNHVPTVAYCVIVNVLYLLILPFALFLLTGNIYDCPDAGMFGVVYNVVALTKLLTMLFLMSSVWIQRRRLHKLGNDLMKMMHKFRFNLGNDCRNRCLCKALLTSSRFLLLTQQLVTRDSVVNCESNSSLRRAMVPYQRAAIVYALIMILLMSYVDLTVYMVEVAGNWLLVNMSQVVREMVQDLEVLPERNGIPREMGLMQILGAWRKLWKRCRRLDALLKQIVDIFQWQLLFNLLTTYIFNIAVLFRLWIYLEFDKNFHLWKGILYALIILTHHVEIIMQFSIFEINRSKWLGLLVDVGNLWDINYSGRQCNKSRGMILSRKLEFSLFYMNRKLQLNPKRVRRLHIVGLFDLSNLTVHNMTRSIITNVLVLCQIAYKIYG</sequence>
<dbReference type="Pfam" id="PF08395">
    <property type="entry name" value="7tm_7"/>
    <property type="match status" value="1"/>
</dbReference>
<name>A0A0J9RI07_DROSI</name>
<feature type="transmembrane region" description="Helical" evidence="6">
    <location>
        <begin position="39"/>
        <end position="60"/>
    </location>
</feature>
<dbReference type="InterPro" id="IPR013604">
    <property type="entry name" value="7TM_chemorcpt"/>
</dbReference>
<dbReference type="Proteomes" id="UP000035880">
    <property type="component" value="Chromosome 2R"/>
</dbReference>
<dbReference type="GO" id="GO:0005886">
    <property type="term" value="C:plasma membrane"/>
    <property type="evidence" value="ECO:0007669"/>
    <property type="project" value="UniProtKB-SubCell"/>
</dbReference>
<accession>A0A0J9RI07</accession>